<reference evidence="1 2" key="1">
    <citation type="submission" date="2019-02" db="EMBL/GenBank/DDBJ databases">
        <authorList>
            <person name="Lehtovirta-Morley E L."/>
        </authorList>
    </citation>
    <scope>NUCLEOTIDE SEQUENCE [LARGE SCALE GENOMIC DNA]</scope>
    <source>
        <strain evidence="1">NFRAN1</strain>
    </source>
</reference>
<keyword evidence="2" id="KW-1185">Reference proteome</keyword>
<sequence>MKRIRPQANQSTLTLNNLTDAFKSSTYFHGDDKNPFSKIGIRIVVG</sequence>
<evidence type="ECO:0000313" key="2">
    <source>
        <dbReference type="Proteomes" id="UP000294299"/>
    </source>
</evidence>
<dbReference type="GeneID" id="55648747"/>
<proteinExistence type="predicted"/>
<protein>
    <submittedName>
        <fullName evidence="1">Uncharacterized protein</fullName>
    </submittedName>
</protein>
<dbReference type="EMBL" id="LR216287">
    <property type="protein sequence ID" value="VFJ13539.1"/>
    <property type="molecule type" value="Genomic_DNA"/>
</dbReference>
<dbReference type="Proteomes" id="UP000294299">
    <property type="component" value="Chromosome NFRAN"/>
</dbReference>
<evidence type="ECO:0000313" key="1">
    <source>
        <dbReference type="EMBL" id="VFJ13539.1"/>
    </source>
</evidence>
<organism evidence="1 2">
    <name type="scientific">Candidatus Nitrosocosmicus franklandianus</name>
    <dbReference type="NCBI Taxonomy" id="1798806"/>
    <lineage>
        <taxon>Archaea</taxon>
        <taxon>Nitrososphaerota</taxon>
        <taxon>Nitrososphaeria</taxon>
        <taxon>Nitrososphaerales</taxon>
        <taxon>Nitrososphaeraceae</taxon>
        <taxon>Candidatus Nitrosocosmicus</taxon>
    </lineage>
</organism>
<dbReference type="RefSeq" id="WP_172602135.1">
    <property type="nucleotide sequence ID" value="NZ_LR216287.1"/>
</dbReference>
<accession>A0A484I733</accession>
<dbReference type="AlphaFoldDB" id="A0A484I733"/>
<name>A0A484I733_9ARCH</name>
<gene>
    <name evidence="1" type="ORF">NFRAN_1217</name>
</gene>
<dbReference type="KEGG" id="nfn:NFRAN_1217"/>